<keyword evidence="2" id="KW-1185">Reference proteome</keyword>
<evidence type="ECO:0000313" key="2">
    <source>
        <dbReference type="Proteomes" id="UP000681356"/>
    </source>
</evidence>
<comment type="caution">
    <text evidence="1">The sequence shown here is derived from an EMBL/GenBank/DDBJ whole genome shotgun (WGS) entry which is preliminary data.</text>
</comment>
<evidence type="ECO:0000313" key="1">
    <source>
        <dbReference type="EMBL" id="MBS0122745.1"/>
    </source>
</evidence>
<sequence length="60" mass="6725">MLPLLPIQTPSSGRFDRLFALCKQEVRQATHSRRQETLADDEAEALRAFAIRSLMGPRGA</sequence>
<dbReference type="Proteomes" id="UP000681356">
    <property type="component" value="Unassembled WGS sequence"/>
</dbReference>
<dbReference type="AlphaFoldDB" id="A0A8J8B6N5"/>
<organism evidence="1 2">
    <name type="scientific">Thetidibacter halocola</name>
    <dbReference type="NCBI Taxonomy" id="2827239"/>
    <lineage>
        <taxon>Bacteria</taxon>
        <taxon>Pseudomonadati</taxon>
        <taxon>Pseudomonadota</taxon>
        <taxon>Alphaproteobacteria</taxon>
        <taxon>Rhodobacterales</taxon>
        <taxon>Roseobacteraceae</taxon>
        <taxon>Thetidibacter</taxon>
    </lineage>
</organism>
<reference evidence="1" key="1">
    <citation type="submission" date="2021-04" db="EMBL/GenBank/DDBJ databases">
        <authorList>
            <person name="Yoon J."/>
        </authorList>
    </citation>
    <scope>NUCLEOTIDE SEQUENCE</scope>
    <source>
        <strain evidence="1">KMU-90</strain>
    </source>
</reference>
<name>A0A8J8B6N5_9RHOB</name>
<dbReference type="RefSeq" id="WP_212534718.1">
    <property type="nucleotide sequence ID" value="NZ_JAGTUU010000001.1"/>
</dbReference>
<proteinExistence type="predicted"/>
<gene>
    <name evidence="1" type="ORF">KB874_01245</name>
</gene>
<dbReference type="EMBL" id="JAGTUU010000001">
    <property type="protein sequence ID" value="MBS0122745.1"/>
    <property type="molecule type" value="Genomic_DNA"/>
</dbReference>
<accession>A0A8J8B6N5</accession>
<protein>
    <submittedName>
        <fullName evidence="1">Uncharacterized protein</fullName>
    </submittedName>
</protein>